<dbReference type="EMBL" id="JARJCM010000146">
    <property type="protein sequence ID" value="KAJ7025960.1"/>
    <property type="molecule type" value="Genomic_DNA"/>
</dbReference>
<dbReference type="Proteomes" id="UP001218188">
    <property type="component" value="Unassembled WGS sequence"/>
</dbReference>
<protein>
    <recommendedName>
        <fullName evidence="2">carboxypeptidase C</fullName>
        <ecNumber evidence="2">3.4.16.5</ecNumber>
    </recommendedName>
</protein>
<comment type="similarity">
    <text evidence="1">Belongs to the peptidase S10 family.</text>
</comment>
<dbReference type="GO" id="GO:0004185">
    <property type="term" value="F:serine-type carboxypeptidase activity"/>
    <property type="evidence" value="ECO:0007669"/>
    <property type="project" value="UniProtKB-EC"/>
</dbReference>
<keyword evidence="5 7" id="KW-0378">Hydrolase</keyword>
<keyword evidence="6" id="KW-0325">Glycoprotein</keyword>
<evidence type="ECO:0000256" key="4">
    <source>
        <dbReference type="ARBA" id="ARBA00022670"/>
    </source>
</evidence>
<sequence length="378" mass="42766">MEDFSDGLGFLKKPAFTTRLAHPEFPNYGVRVKKSISAVKVAYTGYIDIQVRHMFFYFFESRSNPDEDDVNGTVHHPESWNSNQNILFIHQSIGVGFSYAEYGEYVSTTQEAARDIAAFVAIFFAHFTKFQMFAAAVYDQNPRLVKAGILPINFTSVCSQPIAYTNASAGTSRSGHRSLSSVQDIQVHPHPPMPRCVKWLKESCAAAADFCFEAAFTPYLNLGLNTYDISKTCDQPGGLCYEEIVQYLNREEVQQLLGVEVPRYDKCSTNVHMDFELTLDMYHGTAEYVAALLEHDVHILIYVDTYDLGCNWIANEVWTPEFSLQPLREWAVDGKRGGRTRSAKRLTFATVDAGHRVPYDKPKESLQLVHRWIAGQPL</sequence>
<dbReference type="PANTHER" id="PTHR11802">
    <property type="entry name" value="SERINE PROTEASE FAMILY S10 SERINE CARBOXYPEPTIDASE"/>
    <property type="match status" value="1"/>
</dbReference>
<dbReference type="EC" id="3.4.16.5" evidence="2"/>
<keyword evidence="3" id="KW-0121">Carboxypeptidase</keyword>
<gene>
    <name evidence="7" type="ORF">C8F04DRAFT_1298572</name>
</gene>
<evidence type="ECO:0000256" key="2">
    <source>
        <dbReference type="ARBA" id="ARBA00012446"/>
    </source>
</evidence>
<comment type="caution">
    <text evidence="7">The sequence shown here is derived from an EMBL/GenBank/DDBJ whole genome shotgun (WGS) entry which is preliminary data.</text>
</comment>
<keyword evidence="4" id="KW-0645">Protease</keyword>
<organism evidence="7 8">
    <name type="scientific">Mycena alexandri</name>
    <dbReference type="NCBI Taxonomy" id="1745969"/>
    <lineage>
        <taxon>Eukaryota</taxon>
        <taxon>Fungi</taxon>
        <taxon>Dikarya</taxon>
        <taxon>Basidiomycota</taxon>
        <taxon>Agaricomycotina</taxon>
        <taxon>Agaricomycetes</taxon>
        <taxon>Agaricomycetidae</taxon>
        <taxon>Agaricales</taxon>
        <taxon>Marasmiineae</taxon>
        <taxon>Mycenaceae</taxon>
        <taxon>Mycena</taxon>
    </lineage>
</organism>
<evidence type="ECO:0000256" key="3">
    <source>
        <dbReference type="ARBA" id="ARBA00022645"/>
    </source>
</evidence>
<evidence type="ECO:0000256" key="6">
    <source>
        <dbReference type="ARBA" id="ARBA00023180"/>
    </source>
</evidence>
<keyword evidence="8" id="KW-1185">Reference proteome</keyword>
<dbReference type="InterPro" id="IPR001563">
    <property type="entry name" value="Peptidase_S10"/>
</dbReference>
<dbReference type="Gene3D" id="3.40.50.1820">
    <property type="entry name" value="alpha/beta hydrolase"/>
    <property type="match status" value="1"/>
</dbReference>
<reference evidence="7" key="1">
    <citation type="submission" date="2023-03" db="EMBL/GenBank/DDBJ databases">
        <title>Massive genome expansion in bonnet fungi (Mycena s.s.) driven by repeated elements and novel gene families across ecological guilds.</title>
        <authorList>
            <consortium name="Lawrence Berkeley National Laboratory"/>
            <person name="Harder C.B."/>
            <person name="Miyauchi S."/>
            <person name="Viragh M."/>
            <person name="Kuo A."/>
            <person name="Thoen E."/>
            <person name="Andreopoulos B."/>
            <person name="Lu D."/>
            <person name="Skrede I."/>
            <person name="Drula E."/>
            <person name="Henrissat B."/>
            <person name="Morin E."/>
            <person name="Kohler A."/>
            <person name="Barry K."/>
            <person name="LaButti K."/>
            <person name="Morin E."/>
            <person name="Salamov A."/>
            <person name="Lipzen A."/>
            <person name="Mereny Z."/>
            <person name="Hegedus B."/>
            <person name="Baldrian P."/>
            <person name="Stursova M."/>
            <person name="Weitz H."/>
            <person name="Taylor A."/>
            <person name="Grigoriev I.V."/>
            <person name="Nagy L.G."/>
            <person name="Martin F."/>
            <person name="Kauserud H."/>
        </authorList>
    </citation>
    <scope>NUCLEOTIDE SEQUENCE</scope>
    <source>
        <strain evidence="7">CBHHK200</strain>
    </source>
</reference>
<evidence type="ECO:0000256" key="5">
    <source>
        <dbReference type="ARBA" id="ARBA00022801"/>
    </source>
</evidence>
<dbReference type="Pfam" id="PF00450">
    <property type="entry name" value="Peptidase_S10"/>
    <property type="match status" value="2"/>
</dbReference>
<dbReference type="GO" id="GO:0000324">
    <property type="term" value="C:fungal-type vacuole"/>
    <property type="evidence" value="ECO:0007669"/>
    <property type="project" value="TreeGrafter"/>
</dbReference>
<dbReference type="PANTHER" id="PTHR11802:SF113">
    <property type="entry name" value="SERINE CARBOXYPEPTIDASE CTSA-4.1"/>
    <property type="match status" value="1"/>
</dbReference>
<evidence type="ECO:0000313" key="8">
    <source>
        <dbReference type="Proteomes" id="UP001218188"/>
    </source>
</evidence>
<dbReference type="SUPFAM" id="SSF53474">
    <property type="entry name" value="alpha/beta-Hydrolases"/>
    <property type="match status" value="1"/>
</dbReference>
<proteinExistence type="inferred from homology"/>
<dbReference type="InterPro" id="IPR029058">
    <property type="entry name" value="AB_hydrolase_fold"/>
</dbReference>
<evidence type="ECO:0000256" key="1">
    <source>
        <dbReference type="ARBA" id="ARBA00009431"/>
    </source>
</evidence>
<dbReference type="AlphaFoldDB" id="A0AAD6SH14"/>
<evidence type="ECO:0000313" key="7">
    <source>
        <dbReference type="EMBL" id="KAJ7025960.1"/>
    </source>
</evidence>
<accession>A0AAD6SH14</accession>
<name>A0AAD6SH14_9AGAR</name>
<dbReference type="GO" id="GO:0006508">
    <property type="term" value="P:proteolysis"/>
    <property type="evidence" value="ECO:0007669"/>
    <property type="project" value="UniProtKB-KW"/>
</dbReference>